<evidence type="ECO:0000256" key="2">
    <source>
        <dbReference type="ARBA" id="ARBA00023067"/>
    </source>
</evidence>
<feature type="region of interest" description="Disordered" evidence="5">
    <location>
        <begin position="55"/>
        <end position="90"/>
    </location>
</feature>
<dbReference type="OrthoDB" id="9804203at2"/>
<dbReference type="SMART" id="SM00411">
    <property type="entry name" value="BHL"/>
    <property type="match status" value="1"/>
</dbReference>
<dbReference type="InterPro" id="IPR000119">
    <property type="entry name" value="Hist_DNA-bd"/>
</dbReference>
<dbReference type="PANTHER" id="PTHR33175">
    <property type="entry name" value="DNA-BINDING PROTEIN HU"/>
    <property type="match status" value="1"/>
</dbReference>
<dbReference type="Gene3D" id="4.10.520.10">
    <property type="entry name" value="IHF-like DNA-binding proteins"/>
    <property type="match status" value="1"/>
</dbReference>
<dbReference type="GO" id="GO:0005829">
    <property type="term" value="C:cytosol"/>
    <property type="evidence" value="ECO:0007669"/>
    <property type="project" value="TreeGrafter"/>
</dbReference>
<dbReference type="InterPro" id="IPR020816">
    <property type="entry name" value="Histone-like_DNA-bd_CS"/>
</dbReference>
<dbReference type="PROSITE" id="PS00045">
    <property type="entry name" value="HISTONE_LIKE"/>
    <property type="match status" value="1"/>
</dbReference>
<accession>A0A516H3M2</accession>
<gene>
    <name evidence="6" type="ORF">FNB15_14310</name>
</gene>
<keyword evidence="7" id="KW-1185">Reference proteome</keyword>
<dbReference type="PRINTS" id="PR01727">
    <property type="entry name" value="DNABINDINGHU"/>
</dbReference>
<dbReference type="GO" id="GO:0030261">
    <property type="term" value="P:chromosome condensation"/>
    <property type="evidence" value="ECO:0007669"/>
    <property type="project" value="UniProtKB-KW"/>
</dbReference>
<proteinExistence type="inferred from homology"/>
<evidence type="ECO:0000256" key="3">
    <source>
        <dbReference type="ARBA" id="ARBA00023125"/>
    </source>
</evidence>
<dbReference type="AlphaFoldDB" id="A0A516H3M2"/>
<dbReference type="CDD" id="cd13831">
    <property type="entry name" value="HU"/>
    <property type="match status" value="1"/>
</dbReference>
<dbReference type="Pfam" id="PF00216">
    <property type="entry name" value="Bac_DNA_binding"/>
    <property type="match status" value="1"/>
</dbReference>
<name>A0A516H3M2_9PROT</name>
<evidence type="ECO:0000313" key="6">
    <source>
        <dbReference type="EMBL" id="QDO98373.1"/>
    </source>
</evidence>
<dbReference type="GO" id="GO:0030527">
    <property type="term" value="F:structural constituent of chromatin"/>
    <property type="evidence" value="ECO:0007669"/>
    <property type="project" value="InterPro"/>
</dbReference>
<dbReference type="PANTHER" id="PTHR33175:SF3">
    <property type="entry name" value="DNA-BINDING PROTEIN HU-BETA"/>
    <property type="match status" value="1"/>
</dbReference>
<protein>
    <submittedName>
        <fullName evidence="6">HU family DNA-binding protein</fullName>
    </submittedName>
</protein>
<keyword evidence="2" id="KW-0226">DNA condensation</keyword>
<dbReference type="Proteomes" id="UP000317496">
    <property type="component" value="Chromosome"/>
</dbReference>
<dbReference type="SUPFAM" id="SSF47729">
    <property type="entry name" value="IHF-like DNA-binding proteins"/>
    <property type="match status" value="1"/>
</dbReference>
<dbReference type="KEGG" id="fer:FNB15_14310"/>
<reference evidence="6 7" key="1">
    <citation type="submission" date="2019-07" db="EMBL/GenBank/DDBJ databases">
        <title>Genome sequencing for Ferrovibrio sp. K5.</title>
        <authorList>
            <person name="Park S.-J."/>
        </authorList>
    </citation>
    <scope>NUCLEOTIDE SEQUENCE [LARGE SCALE GENOMIC DNA]</scope>
    <source>
        <strain evidence="6 7">K5</strain>
    </source>
</reference>
<organism evidence="6 7">
    <name type="scientific">Ferrovibrio terrae</name>
    <dbReference type="NCBI Taxonomy" id="2594003"/>
    <lineage>
        <taxon>Bacteria</taxon>
        <taxon>Pseudomonadati</taxon>
        <taxon>Pseudomonadota</taxon>
        <taxon>Alphaproteobacteria</taxon>
        <taxon>Rhodospirillales</taxon>
        <taxon>Rhodospirillaceae</taxon>
        <taxon>Ferrovibrio</taxon>
    </lineage>
</organism>
<sequence>MNKQDLMAQVRDTSGLSKEQAERAVESVFELITEALRRGEEVRIVGFGSFFVGTRAASPGRNPRTGERIDLPPTKQPKFRAGKTLKEAVG</sequence>
<evidence type="ECO:0000256" key="1">
    <source>
        <dbReference type="ARBA" id="ARBA00010529"/>
    </source>
</evidence>
<dbReference type="RefSeq" id="WP_144069354.1">
    <property type="nucleotide sequence ID" value="NZ_CALRUC010000001.1"/>
</dbReference>
<evidence type="ECO:0000256" key="4">
    <source>
        <dbReference type="RuleBase" id="RU003939"/>
    </source>
</evidence>
<evidence type="ECO:0000256" key="5">
    <source>
        <dbReference type="SAM" id="MobiDB-lite"/>
    </source>
</evidence>
<dbReference type="InterPro" id="IPR010992">
    <property type="entry name" value="IHF-like_DNA-bd_dom_sf"/>
</dbReference>
<keyword evidence="3 6" id="KW-0238">DNA-binding</keyword>
<comment type="similarity">
    <text evidence="1 4">Belongs to the bacterial histone-like protein family.</text>
</comment>
<dbReference type="EMBL" id="CP041636">
    <property type="protein sequence ID" value="QDO98373.1"/>
    <property type="molecule type" value="Genomic_DNA"/>
</dbReference>
<dbReference type="GO" id="GO:0003677">
    <property type="term" value="F:DNA binding"/>
    <property type="evidence" value="ECO:0007669"/>
    <property type="project" value="UniProtKB-KW"/>
</dbReference>
<evidence type="ECO:0000313" key="7">
    <source>
        <dbReference type="Proteomes" id="UP000317496"/>
    </source>
</evidence>